<feature type="transmembrane region" description="Helical" evidence="7">
    <location>
        <begin position="75"/>
        <end position="98"/>
    </location>
</feature>
<evidence type="ECO:0000259" key="8">
    <source>
        <dbReference type="Pfam" id="PF20684"/>
    </source>
</evidence>
<feature type="transmembrane region" description="Helical" evidence="7">
    <location>
        <begin position="12"/>
        <end position="30"/>
    </location>
</feature>
<feature type="compositionally biased region" description="Polar residues" evidence="6">
    <location>
        <begin position="278"/>
        <end position="287"/>
    </location>
</feature>
<dbReference type="Proteomes" id="UP001498398">
    <property type="component" value="Unassembled WGS sequence"/>
</dbReference>
<feature type="transmembrane region" description="Helical" evidence="7">
    <location>
        <begin position="162"/>
        <end position="180"/>
    </location>
</feature>
<feature type="domain" description="Rhodopsin" evidence="8">
    <location>
        <begin position="28"/>
        <end position="245"/>
    </location>
</feature>
<accession>A0ABR1K579</accession>
<keyword evidence="4 7" id="KW-0472">Membrane</keyword>
<evidence type="ECO:0000256" key="3">
    <source>
        <dbReference type="ARBA" id="ARBA00022989"/>
    </source>
</evidence>
<proteinExistence type="inferred from homology"/>
<dbReference type="InterPro" id="IPR052337">
    <property type="entry name" value="SAT4-like"/>
</dbReference>
<evidence type="ECO:0000313" key="9">
    <source>
        <dbReference type="EMBL" id="KAK7436515.1"/>
    </source>
</evidence>
<evidence type="ECO:0000313" key="10">
    <source>
        <dbReference type="EMBL" id="KAK7472282.1"/>
    </source>
</evidence>
<evidence type="ECO:0000256" key="5">
    <source>
        <dbReference type="ARBA" id="ARBA00038359"/>
    </source>
</evidence>
<feature type="transmembrane region" description="Helical" evidence="7">
    <location>
        <begin position="42"/>
        <end position="63"/>
    </location>
</feature>
<comment type="similarity">
    <text evidence="5">Belongs to the SAT4 family.</text>
</comment>
<evidence type="ECO:0000256" key="6">
    <source>
        <dbReference type="SAM" id="MobiDB-lite"/>
    </source>
</evidence>
<keyword evidence="3 7" id="KW-1133">Transmembrane helix</keyword>
<dbReference type="EMBL" id="JBANRG010000001">
    <property type="protein sequence ID" value="KAK7472282.1"/>
    <property type="molecule type" value="Genomic_DNA"/>
</dbReference>
<dbReference type="PANTHER" id="PTHR33048">
    <property type="entry name" value="PTH11-LIKE INTEGRAL MEMBRANE PROTEIN (AFU_ORTHOLOGUE AFUA_5G11245)"/>
    <property type="match status" value="1"/>
</dbReference>
<feature type="transmembrane region" description="Helical" evidence="7">
    <location>
        <begin position="110"/>
        <end position="130"/>
    </location>
</feature>
<evidence type="ECO:0000256" key="7">
    <source>
        <dbReference type="SAM" id="Phobius"/>
    </source>
</evidence>
<evidence type="ECO:0000256" key="1">
    <source>
        <dbReference type="ARBA" id="ARBA00004141"/>
    </source>
</evidence>
<feature type="transmembrane region" description="Helical" evidence="7">
    <location>
        <begin position="192"/>
        <end position="214"/>
    </location>
</feature>
<feature type="region of interest" description="Disordered" evidence="6">
    <location>
        <begin position="274"/>
        <end position="295"/>
    </location>
</feature>
<comment type="caution">
    <text evidence="10">The sequence shown here is derived from an EMBL/GenBank/DDBJ whole genome shotgun (WGS) entry which is preliminary data.</text>
</comment>
<name>A0ABR1K579_9AGAR</name>
<dbReference type="Pfam" id="PF20684">
    <property type="entry name" value="Fung_rhodopsin"/>
    <property type="match status" value="1"/>
</dbReference>
<reference evidence="10 11" key="1">
    <citation type="submission" date="2024-01" db="EMBL/GenBank/DDBJ databases">
        <title>A draft genome for the cacao thread blight pathogen Marasmiellus scandens.</title>
        <authorList>
            <person name="Baruah I.K."/>
            <person name="Leung J."/>
            <person name="Bukari Y."/>
            <person name="Amoako-Attah I."/>
            <person name="Meinhardt L.W."/>
            <person name="Bailey B.A."/>
            <person name="Cohen S.P."/>
        </authorList>
    </citation>
    <scope>NUCLEOTIDE SEQUENCE [LARGE SCALE GENOMIC DNA]</scope>
    <source>
        <strain evidence="10 11">GH-19</strain>
    </source>
</reference>
<comment type="subcellular location">
    <subcellularLocation>
        <location evidence="1">Membrane</location>
        <topology evidence="1">Multi-pass membrane protein</topology>
    </subcellularLocation>
</comment>
<keyword evidence="11" id="KW-1185">Reference proteome</keyword>
<evidence type="ECO:0000256" key="2">
    <source>
        <dbReference type="ARBA" id="ARBA00022692"/>
    </source>
</evidence>
<sequence length="295" mass="33242">MAIDDPFVMSKIASGVCGSVAALLTFFRLWKRRQRLWADDACAAFALINLCIQTVGVFLRPLPESLSRTSRVADYYLMAFTFYTVVWFSRLSILFSIIRIHPSSSGQRRLFYIAITFFAATIFFMTQLLWTCEPMARQRTPSWKDEASPQCPLPRSVPICQLVTDVFADAILMFYPLRLFKDLLDRGLRMKLGIIFSTCVVTTVVSLVHATYIITHAQTKEVTSAIVEGCISLIVANIPVVVSALIPLSPERDYIPTHSSFRIHHTRGLIRTFDTDVDSPTDSNDTSTKPEEIPS</sequence>
<dbReference type="InterPro" id="IPR049326">
    <property type="entry name" value="Rhodopsin_dom_fungi"/>
</dbReference>
<gene>
    <name evidence="10" type="ORF">VKT23_000402</name>
    <name evidence="9" type="ORF">VKT23_019069</name>
</gene>
<dbReference type="PANTHER" id="PTHR33048:SF134">
    <property type="entry name" value="INTEGRAL MEMBRANE PROTEIN"/>
    <property type="match status" value="1"/>
</dbReference>
<evidence type="ECO:0000256" key="4">
    <source>
        <dbReference type="ARBA" id="ARBA00023136"/>
    </source>
</evidence>
<protein>
    <recommendedName>
        <fullName evidence="8">Rhodopsin domain-containing protein</fullName>
    </recommendedName>
</protein>
<evidence type="ECO:0000313" key="11">
    <source>
        <dbReference type="Proteomes" id="UP001498398"/>
    </source>
</evidence>
<keyword evidence="2 7" id="KW-0812">Transmembrane</keyword>
<dbReference type="EMBL" id="JBANRG010000093">
    <property type="protein sequence ID" value="KAK7436515.1"/>
    <property type="molecule type" value="Genomic_DNA"/>
</dbReference>
<feature type="transmembrane region" description="Helical" evidence="7">
    <location>
        <begin position="226"/>
        <end position="248"/>
    </location>
</feature>
<organism evidence="10 11">
    <name type="scientific">Marasmiellus scandens</name>
    <dbReference type="NCBI Taxonomy" id="2682957"/>
    <lineage>
        <taxon>Eukaryota</taxon>
        <taxon>Fungi</taxon>
        <taxon>Dikarya</taxon>
        <taxon>Basidiomycota</taxon>
        <taxon>Agaricomycotina</taxon>
        <taxon>Agaricomycetes</taxon>
        <taxon>Agaricomycetidae</taxon>
        <taxon>Agaricales</taxon>
        <taxon>Marasmiineae</taxon>
        <taxon>Omphalotaceae</taxon>
        <taxon>Marasmiellus</taxon>
    </lineage>
</organism>